<proteinExistence type="predicted"/>
<evidence type="ECO:0000313" key="4">
    <source>
        <dbReference type="Proteomes" id="UP001516351"/>
    </source>
</evidence>
<dbReference type="InterPro" id="IPR006516">
    <property type="entry name" value="G2P"/>
</dbReference>
<feature type="domain" description="Replication-associated protein G2P C-terminal" evidence="2">
    <location>
        <begin position="296"/>
        <end position="359"/>
    </location>
</feature>
<dbReference type="Pfam" id="PF05155">
    <property type="entry name" value="G2P_X_C"/>
    <property type="match status" value="1"/>
</dbReference>
<organism evidence="3 4">
    <name type="scientific">Asaia spathodeae</name>
    <dbReference type="NCBI Taxonomy" id="657016"/>
    <lineage>
        <taxon>Bacteria</taxon>
        <taxon>Pseudomonadati</taxon>
        <taxon>Pseudomonadota</taxon>
        <taxon>Alphaproteobacteria</taxon>
        <taxon>Acetobacterales</taxon>
        <taxon>Acetobacteraceae</taxon>
        <taxon>Asaia</taxon>
    </lineage>
</organism>
<sequence length="371" mass="42338">MFFFVFMLTTKKLFVISRLPYFRKGSPVIDYVSCRLPLDWDLPINGGRVVHLKADGSIDFSAEKTLWLPGSYSAKMSIISDGIGFVRLSGNPSKFLQGHNLFGVDDIIGLVFETMTRICSMLQLVPTGENLSVWRSGDYPMSRVDLTFMYELETFDDVNAWLLSASKSASIKYRGRGHYQEGTLYYGKVAKGKRASNWQFKLYHKGAEILVPHHRLPADLPRCDDLVFWARNKLRIELTLRTGELKRLGLLRAADLDPVQVPSVFSRYLAKIEIGEDQMIEVEVEQELKPRHRAVIALWRTGVDIRTVLKRSQFYNVRREIFEAVSIDIGSICQDGANVVRLRRVLEARPAQLPEWASEVMHRPSGLRLVA</sequence>
<gene>
    <name evidence="3" type="ORF">HW542_15760</name>
</gene>
<dbReference type="RefSeq" id="WP_332337833.1">
    <property type="nucleotide sequence ID" value="NZ_JABXXU010000016.1"/>
</dbReference>
<dbReference type="EMBL" id="JABXXV010000014">
    <property type="protein sequence ID" value="NVN48255.1"/>
    <property type="molecule type" value="Genomic_DNA"/>
</dbReference>
<keyword evidence="4" id="KW-1185">Reference proteome</keyword>
<evidence type="ECO:0000259" key="2">
    <source>
        <dbReference type="Pfam" id="PF05155"/>
    </source>
</evidence>
<evidence type="ECO:0000313" key="3">
    <source>
        <dbReference type="EMBL" id="NVN48255.1"/>
    </source>
</evidence>
<name>A0ABX2PA81_9PROT</name>
<dbReference type="Pfam" id="PF05144">
    <property type="entry name" value="Phage_CRI"/>
    <property type="match status" value="1"/>
</dbReference>
<dbReference type="InterPro" id="IPR022686">
    <property type="entry name" value="G2P_N"/>
</dbReference>
<accession>A0ABX2PA81</accession>
<evidence type="ECO:0000259" key="1">
    <source>
        <dbReference type="Pfam" id="PF05144"/>
    </source>
</evidence>
<protein>
    <submittedName>
        <fullName evidence="3">Uncharacterized protein</fullName>
    </submittedName>
</protein>
<reference evidence="3 4" key="1">
    <citation type="submission" date="2020-06" db="EMBL/GenBank/DDBJ databases">
        <title>Synonyms of Asaia species.</title>
        <authorList>
            <person name="Sombolestani A."/>
        </authorList>
    </citation>
    <scope>NUCLEOTIDE SEQUENCE [LARGE SCALE GENOMIC DNA]</scope>
    <source>
        <strain evidence="3 4">LMG 27047</strain>
    </source>
</reference>
<dbReference type="Proteomes" id="UP001516351">
    <property type="component" value="Unassembled WGS sequence"/>
</dbReference>
<dbReference type="InterPro" id="IPR022688">
    <property type="entry name" value="G2P_C"/>
</dbReference>
<feature type="domain" description="Replication-associated protein G2P N-terminal" evidence="1">
    <location>
        <begin position="29"/>
        <end position="250"/>
    </location>
</feature>
<dbReference type="NCBIfam" id="TIGR01629">
    <property type="entry name" value="rep_II_X"/>
    <property type="match status" value="1"/>
</dbReference>
<comment type="caution">
    <text evidence="3">The sequence shown here is derived from an EMBL/GenBank/DDBJ whole genome shotgun (WGS) entry which is preliminary data.</text>
</comment>